<keyword evidence="2" id="KW-1185">Reference proteome</keyword>
<dbReference type="GeneID" id="14871292"/>
<evidence type="ECO:0000313" key="2">
    <source>
        <dbReference type="Proteomes" id="UP000007797"/>
    </source>
</evidence>
<dbReference type="OrthoDB" id="24235at2759"/>
<dbReference type="PANTHER" id="PTHR32134:SF92">
    <property type="entry name" value="FNIP REPEAT-CONTAINING PROTEIN"/>
    <property type="match status" value="1"/>
</dbReference>
<name>F4PYK6_CACFS</name>
<protein>
    <submittedName>
        <fullName evidence="1">Uncharacterized protein</fullName>
    </submittedName>
</protein>
<reference evidence="2" key="1">
    <citation type="journal article" date="2011" name="Genome Res.">
        <title>Phylogeny-wide analysis of social amoeba genomes highlights ancient origins for complex intercellular communication.</title>
        <authorList>
            <person name="Heidel A.J."/>
            <person name="Lawal H.M."/>
            <person name="Felder M."/>
            <person name="Schilde C."/>
            <person name="Helps N.R."/>
            <person name="Tunggal B."/>
            <person name="Rivero F."/>
            <person name="John U."/>
            <person name="Schleicher M."/>
            <person name="Eichinger L."/>
            <person name="Platzer M."/>
            <person name="Noegel A.A."/>
            <person name="Schaap P."/>
            <person name="Gloeckner G."/>
        </authorList>
    </citation>
    <scope>NUCLEOTIDE SEQUENCE [LARGE SCALE GENOMIC DNA]</scope>
    <source>
        <strain evidence="2">SH3</strain>
    </source>
</reference>
<dbReference type="KEGG" id="dfa:DFA_02059"/>
<dbReference type="InterPro" id="IPR051251">
    <property type="entry name" value="STK_FNIP-Repeat"/>
</dbReference>
<accession>F4PYK6</accession>
<proteinExistence type="predicted"/>
<sequence>MQTYRDNSIQIINNNSQQEKKDEKGIVVDEGGEDYIKKIPTILLLNIINHVDDNVDLVCLLFSCKRLFNFTSAVNSNITFKKDEIVDFECIYYSQKCYHLKSFKKMFTNTFSDTMIITDNFKTPDMIEENIKNVVLLDLYQEELLEESIEPSTLSIPRSTTLLELQRPIYDPLPTDYFPPLLQHLTITYGEKNVADRAWLPDSLKSLTMVVLDRGFTSPKALPVGLESLEYRDHHRDTNISLLPRWLGLDRLGSLKSLTSDRAHDEKGVAYSTLPQSLTNLGLYLDTSPLSTYFEPLSKLVHLDISFCGRNGNQPTDQHSLLYFDSLVSLETLQLGLIGPIHASQIRLAPRLLKFKQTNYDQRIGNLTNQFFPPTLTCLSINLDTDDFTMLSLSSCLPQLTWLSIKCLSSNVPVEFIPPSIKTLEIYNHVDVTQLYKLHNSIEKLVLWNLKHQIDMDTPITLPDGLQKFTWVHYDKFSSSSSNKRLEVIYPPTLKYIDYSQFRIPYQNIIPTSVNEFKYTTKPKTTTTINNNNNNNNTTQIEIHSIGDDGFVFPSTLTKLTATIRCNDILMFGLDQVINQTNVDQLLILGPGFTFKVHIRRLDPENRNVLIIGKSLYGGIIHQHIDQQLTSDGEQQYRPIYILIQHMQPPILSYDIPNTLN</sequence>
<dbReference type="EMBL" id="GL883015">
    <property type="protein sequence ID" value="EGG19272.1"/>
    <property type="molecule type" value="Genomic_DNA"/>
</dbReference>
<evidence type="ECO:0000313" key="1">
    <source>
        <dbReference type="EMBL" id="EGG19272.1"/>
    </source>
</evidence>
<dbReference type="PANTHER" id="PTHR32134">
    <property type="entry name" value="FNIP REPEAT-CONTAINING PROTEIN"/>
    <property type="match status" value="1"/>
</dbReference>
<organism evidence="1 2">
    <name type="scientific">Cavenderia fasciculata</name>
    <name type="common">Slime mold</name>
    <name type="synonym">Dictyostelium fasciculatum</name>
    <dbReference type="NCBI Taxonomy" id="261658"/>
    <lineage>
        <taxon>Eukaryota</taxon>
        <taxon>Amoebozoa</taxon>
        <taxon>Evosea</taxon>
        <taxon>Eumycetozoa</taxon>
        <taxon>Dictyostelia</taxon>
        <taxon>Acytosteliales</taxon>
        <taxon>Cavenderiaceae</taxon>
        <taxon>Cavenderia</taxon>
    </lineage>
</organism>
<gene>
    <name evidence="1" type="ORF">DFA_02059</name>
</gene>
<dbReference type="AlphaFoldDB" id="F4PYK6"/>
<dbReference type="RefSeq" id="XP_004357543.1">
    <property type="nucleotide sequence ID" value="XM_004357486.1"/>
</dbReference>
<dbReference type="Proteomes" id="UP000007797">
    <property type="component" value="Unassembled WGS sequence"/>
</dbReference>